<dbReference type="EMBL" id="KZ819634">
    <property type="protein sequence ID" value="PWN93541.1"/>
    <property type="molecule type" value="Genomic_DNA"/>
</dbReference>
<proteinExistence type="predicted"/>
<dbReference type="InParanoid" id="A0A316YWH8"/>
<keyword evidence="2" id="KW-1133">Transmembrane helix</keyword>
<feature type="compositionally biased region" description="Basic and acidic residues" evidence="1">
    <location>
        <begin position="46"/>
        <end position="78"/>
    </location>
</feature>
<organism evidence="3 4">
    <name type="scientific">Acaromyces ingoldii</name>
    <dbReference type="NCBI Taxonomy" id="215250"/>
    <lineage>
        <taxon>Eukaryota</taxon>
        <taxon>Fungi</taxon>
        <taxon>Dikarya</taxon>
        <taxon>Basidiomycota</taxon>
        <taxon>Ustilaginomycotina</taxon>
        <taxon>Exobasidiomycetes</taxon>
        <taxon>Exobasidiales</taxon>
        <taxon>Cryptobasidiaceae</taxon>
        <taxon>Acaromyces</taxon>
    </lineage>
</organism>
<feature type="transmembrane region" description="Helical" evidence="2">
    <location>
        <begin position="20"/>
        <end position="38"/>
    </location>
</feature>
<name>A0A316YWH8_9BASI</name>
<evidence type="ECO:0000313" key="4">
    <source>
        <dbReference type="Proteomes" id="UP000245768"/>
    </source>
</evidence>
<protein>
    <submittedName>
        <fullName evidence="3">Uncharacterized protein</fullName>
    </submittedName>
</protein>
<accession>A0A316YWH8</accession>
<reference evidence="3 4" key="1">
    <citation type="journal article" date="2018" name="Mol. Biol. Evol.">
        <title>Broad Genomic Sampling Reveals a Smut Pathogenic Ancestry of the Fungal Clade Ustilaginomycotina.</title>
        <authorList>
            <person name="Kijpornyongpan T."/>
            <person name="Mondo S.J."/>
            <person name="Barry K."/>
            <person name="Sandor L."/>
            <person name="Lee J."/>
            <person name="Lipzen A."/>
            <person name="Pangilinan J."/>
            <person name="LaButti K."/>
            <person name="Hainaut M."/>
            <person name="Henrissat B."/>
            <person name="Grigoriev I.V."/>
            <person name="Spatafora J.W."/>
            <person name="Aime M.C."/>
        </authorList>
    </citation>
    <scope>NUCLEOTIDE SEQUENCE [LARGE SCALE GENOMIC DNA]</scope>
    <source>
        <strain evidence="3 4">MCA 4198</strain>
    </source>
</reference>
<keyword evidence="2" id="KW-0472">Membrane</keyword>
<gene>
    <name evidence="3" type="ORF">FA10DRAFT_25359</name>
</gene>
<evidence type="ECO:0000313" key="3">
    <source>
        <dbReference type="EMBL" id="PWN93541.1"/>
    </source>
</evidence>
<evidence type="ECO:0000256" key="2">
    <source>
        <dbReference type="SAM" id="Phobius"/>
    </source>
</evidence>
<sequence length="92" mass="10415">MGKPSRRAWTEADRDRRCETPLGVIVLAFWFLGISSLASPASVRRSSRDSCPDKGPSRGANEKRVSQERTSERREEGRRRGRAVLTGQRTDR</sequence>
<dbReference type="RefSeq" id="XP_025380739.1">
    <property type="nucleotide sequence ID" value="XM_025519698.1"/>
</dbReference>
<dbReference type="AlphaFoldDB" id="A0A316YWH8"/>
<dbReference type="Proteomes" id="UP000245768">
    <property type="component" value="Unassembled WGS sequence"/>
</dbReference>
<dbReference type="GeneID" id="37041614"/>
<evidence type="ECO:0000256" key="1">
    <source>
        <dbReference type="SAM" id="MobiDB-lite"/>
    </source>
</evidence>
<keyword evidence="2" id="KW-0812">Transmembrane</keyword>
<keyword evidence="4" id="KW-1185">Reference proteome</keyword>
<feature type="region of interest" description="Disordered" evidence="1">
    <location>
        <begin position="41"/>
        <end position="92"/>
    </location>
</feature>